<feature type="domain" description="Fe/B12 periplasmic-binding" evidence="1">
    <location>
        <begin position="35"/>
        <end position="338"/>
    </location>
</feature>
<reference evidence="2 3" key="1">
    <citation type="submission" date="2020-07" db="EMBL/GenBank/DDBJ databases">
        <title>Transfer of Campylobacter canadensis to the novel genus Avispirillum gen. nov., that also includes two novel species recovered from migratory waterfowl: Avispirillum anseris sp. nov. and Avispirillum brantae sp. nov.</title>
        <authorList>
            <person name="Miller W.G."/>
            <person name="Chapman M.H."/>
            <person name="Yee E."/>
            <person name="Inglis G.D."/>
        </authorList>
    </citation>
    <scope>NUCLEOTIDE SEQUENCE [LARGE SCALE GENOMIC DNA]</scope>
    <source>
        <strain evidence="2 3">L283</strain>
    </source>
</reference>
<proteinExistence type="predicted"/>
<comment type="caution">
    <text evidence="2">The sequence shown here is derived from an EMBL/GenBank/DDBJ whole genome shotgun (WGS) entry which is preliminary data.</text>
</comment>
<dbReference type="InterPro" id="IPR002491">
    <property type="entry name" value="ABC_transptr_periplasmic_BD"/>
</dbReference>
<dbReference type="PANTHER" id="PTHR30535:SF34">
    <property type="entry name" value="MOLYBDATE-BINDING PROTEIN MOLA"/>
    <property type="match status" value="1"/>
</dbReference>
<name>A0ABS7WQU4_9BACT</name>
<dbReference type="SUPFAM" id="SSF53807">
    <property type="entry name" value="Helical backbone' metal receptor"/>
    <property type="match status" value="1"/>
</dbReference>
<keyword evidence="3" id="KW-1185">Reference proteome</keyword>
<dbReference type="InterPro" id="IPR050902">
    <property type="entry name" value="ABC_Transporter_SBP"/>
</dbReference>
<dbReference type="RefSeq" id="WP_172230700.1">
    <property type="nucleotide sequence ID" value="NZ_CP035946.1"/>
</dbReference>
<organism evidence="2 3">
    <name type="scientific">Campylobacter canadensis</name>
    <dbReference type="NCBI Taxonomy" id="449520"/>
    <lineage>
        <taxon>Bacteria</taxon>
        <taxon>Pseudomonadati</taxon>
        <taxon>Campylobacterota</taxon>
        <taxon>Epsilonproteobacteria</taxon>
        <taxon>Campylobacterales</taxon>
        <taxon>Campylobacteraceae</taxon>
        <taxon>Campylobacter</taxon>
    </lineage>
</organism>
<dbReference type="EMBL" id="JACGBB010000003">
    <property type="protein sequence ID" value="MBZ7986893.1"/>
    <property type="molecule type" value="Genomic_DNA"/>
</dbReference>
<dbReference type="Gene3D" id="3.40.50.1980">
    <property type="entry name" value="Nitrogenase molybdenum iron protein domain"/>
    <property type="match status" value="2"/>
</dbReference>
<dbReference type="Pfam" id="PF01497">
    <property type="entry name" value="Peripla_BP_2"/>
    <property type="match status" value="1"/>
</dbReference>
<dbReference type="PROSITE" id="PS50983">
    <property type="entry name" value="FE_B12_PBP"/>
    <property type="match status" value="1"/>
</dbReference>
<evidence type="ECO:0000313" key="3">
    <source>
        <dbReference type="Proteomes" id="UP000786183"/>
    </source>
</evidence>
<sequence length="360" mass="41372">MFKKILLITLFLLTTYASELTDILGRKVSVKDDVKKVALTFYFEEYFSVTGDEGASKIVAWSQKYWLGRRQSSWDAFIKRFPELEKVADIGYGPKKTISFEKIISLKPDVVIFAKIDYNFVKNNLEKLEKAGIASVFIDFHDENLQNHIDSMRILGKIFKKEDKVEKIVDFYTAKFKLVQDRLAAQKDLKKPKVYAEFSEKAGAKQIGVTWDDKMWGAFITLAGGQNIASGLVKGNSAVLNPELIIAKNPDVIIFAGNYFLNSFNNIPLGYEISQDVARKNLKAYENRMGWKNLNAVKNKRMYALYHDLSRHIFDFAGILFIAKAIHPELFSDIDPEAELKYFFDEFYPVKFSGTWMVKF</sequence>
<dbReference type="PANTHER" id="PTHR30535">
    <property type="entry name" value="VITAMIN B12-BINDING PROTEIN"/>
    <property type="match status" value="1"/>
</dbReference>
<accession>A0ABS7WQU4</accession>
<evidence type="ECO:0000313" key="2">
    <source>
        <dbReference type="EMBL" id="MBZ7986893.1"/>
    </source>
</evidence>
<protein>
    <submittedName>
        <fullName evidence="2">ABC transporter substrate-binding protein</fullName>
    </submittedName>
</protein>
<evidence type="ECO:0000259" key="1">
    <source>
        <dbReference type="PROSITE" id="PS50983"/>
    </source>
</evidence>
<gene>
    <name evidence="2" type="ORF">AVCANL283_02005</name>
</gene>
<dbReference type="Proteomes" id="UP000786183">
    <property type="component" value="Unassembled WGS sequence"/>
</dbReference>